<name>A0A238XX85_9FLAO</name>
<reference evidence="1 2" key="1">
    <citation type="submission" date="2017-06" db="EMBL/GenBank/DDBJ databases">
        <authorList>
            <person name="Kim H.J."/>
            <person name="Triplett B.A."/>
        </authorList>
    </citation>
    <scope>NUCLEOTIDE SEQUENCE [LARGE SCALE GENOMIC DNA]</scope>
    <source>
        <strain evidence="1 2">DSM 29150</strain>
    </source>
</reference>
<dbReference type="AlphaFoldDB" id="A0A238XX85"/>
<dbReference type="SUPFAM" id="SSF54593">
    <property type="entry name" value="Glyoxalase/Bleomycin resistance protein/Dihydroxybiphenyl dioxygenase"/>
    <property type="match status" value="1"/>
</dbReference>
<keyword evidence="2" id="KW-1185">Reference proteome</keyword>
<evidence type="ECO:0008006" key="3">
    <source>
        <dbReference type="Google" id="ProtNLM"/>
    </source>
</evidence>
<evidence type="ECO:0000313" key="2">
    <source>
        <dbReference type="Proteomes" id="UP000198384"/>
    </source>
</evidence>
<organism evidence="1 2">
    <name type="scientific">Lutibacter agarilyticus</name>
    <dbReference type="NCBI Taxonomy" id="1109740"/>
    <lineage>
        <taxon>Bacteria</taxon>
        <taxon>Pseudomonadati</taxon>
        <taxon>Bacteroidota</taxon>
        <taxon>Flavobacteriia</taxon>
        <taxon>Flavobacteriales</taxon>
        <taxon>Flavobacteriaceae</taxon>
        <taxon>Lutibacter</taxon>
    </lineage>
</organism>
<dbReference type="Proteomes" id="UP000198384">
    <property type="component" value="Unassembled WGS sequence"/>
</dbReference>
<dbReference type="InterPro" id="IPR029068">
    <property type="entry name" value="Glyas_Bleomycin-R_OHBP_Dase"/>
</dbReference>
<gene>
    <name evidence="1" type="ORF">SAMN06265371_107136</name>
</gene>
<dbReference type="Gene3D" id="3.10.180.10">
    <property type="entry name" value="2,3-Dihydroxybiphenyl 1,2-Dioxygenase, domain 1"/>
    <property type="match status" value="1"/>
</dbReference>
<dbReference type="EMBL" id="FZNT01000007">
    <property type="protein sequence ID" value="SNR63686.1"/>
    <property type="molecule type" value="Genomic_DNA"/>
</dbReference>
<accession>A0A238XX85</accession>
<dbReference type="RefSeq" id="WP_089382126.1">
    <property type="nucleotide sequence ID" value="NZ_FZNT01000007.1"/>
</dbReference>
<sequence>MKIKELILFTNKLDQQIDFYTTVLEFPVEISTPEYTSFKVGESILTFKYRKDVTPYHFALNIPSNKEKEALYWLKERVDILSFDNQEIIDFSNWNAKAIYFYDLDNNIVEFISRKNMNLDSEQKFSSKVVNNISEIGMYSNNIKNTFQKLNSLNKIEVYSGDMEQFCAVGDEKGLFIIANADLRKWFPTGDVIHQSDFIVKGDFNFEFKKGEIIEIM</sequence>
<proteinExistence type="predicted"/>
<evidence type="ECO:0000313" key="1">
    <source>
        <dbReference type="EMBL" id="SNR63686.1"/>
    </source>
</evidence>
<dbReference type="OrthoDB" id="2703022at2"/>
<protein>
    <recommendedName>
        <fullName evidence="3">Catechol-2,3-dioxygenase</fullName>
    </recommendedName>
</protein>